<dbReference type="eggNOG" id="ENOG502SCDK">
    <property type="taxonomic scope" value="Eukaryota"/>
</dbReference>
<gene>
    <name evidence="2" type="ORF">Phum_PHUM606470</name>
</gene>
<dbReference type="EMBL" id="DS235882">
    <property type="protein sequence ID" value="EEB20223.1"/>
    <property type="molecule type" value="Genomic_DNA"/>
</dbReference>
<name>E0W3L7_PEDHC</name>
<protein>
    <submittedName>
        <fullName evidence="2">Uncharacterized protein</fullName>
    </submittedName>
</protein>
<dbReference type="AlphaFoldDB" id="E0W3L7"/>
<feature type="compositionally biased region" description="Polar residues" evidence="1">
    <location>
        <begin position="97"/>
        <end position="109"/>
    </location>
</feature>
<proteinExistence type="predicted"/>
<dbReference type="RefSeq" id="XP_002432961.1">
    <property type="nucleotide sequence ID" value="XM_002432916.1"/>
</dbReference>
<sequence length="205" mass="22034">MAEDYGSSPSSHRRKISDPLSRLSDISSGSSFNSVGGGSNPGSPRLLPRRVRQTYAPNISSSHVTKNSPILGGGSNSAVTISSSSSLSSSPSPFSYGFQNKSTPLNRPTSNSSLVLMDIESDDFANVPESETSGNFSAVDSSVSQFNYSAGRWEGRGGGSPRKMIQNKGKMEINWQEKCLGLELELHRFKHQASQVKDILQDKMA</sequence>
<feature type="compositionally biased region" description="Polar residues" evidence="1">
    <location>
        <begin position="55"/>
        <end position="68"/>
    </location>
</feature>
<feature type="region of interest" description="Disordered" evidence="1">
    <location>
        <begin position="1"/>
        <end position="109"/>
    </location>
</feature>
<dbReference type="HOGENOM" id="CLU_1338994_0_0_1"/>
<organism>
    <name type="scientific">Pediculus humanus subsp. corporis</name>
    <name type="common">Body louse</name>
    <dbReference type="NCBI Taxonomy" id="121224"/>
    <lineage>
        <taxon>Eukaryota</taxon>
        <taxon>Metazoa</taxon>
        <taxon>Ecdysozoa</taxon>
        <taxon>Arthropoda</taxon>
        <taxon>Hexapoda</taxon>
        <taxon>Insecta</taxon>
        <taxon>Pterygota</taxon>
        <taxon>Neoptera</taxon>
        <taxon>Paraneoptera</taxon>
        <taxon>Psocodea</taxon>
        <taxon>Troctomorpha</taxon>
        <taxon>Phthiraptera</taxon>
        <taxon>Anoplura</taxon>
        <taxon>Pediculidae</taxon>
        <taxon>Pediculus</taxon>
    </lineage>
</organism>
<dbReference type="KEGG" id="phu:Phum_PHUM606470"/>
<feature type="compositionally biased region" description="Low complexity" evidence="1">
    <location>
        <begin position="21"/>
        <end position="34"/>
    </location>
</feature>
<evidence type="ECO:0000256" key="1">
    <source>
        <dbReference type="SAM" id="MobiDB-lite"/>
    </source>
</evidence>
<evidence type="ECO:0000313" key="2">
    <source>
        <dbReference type="EMBL" id="EEB20223.1"/>
    </source>
</evidence>
<dbReference type="GeneID" id="8237102"/>
<reference evidence="2" key="1">
    <citation type="submission" date="2007-04" db="EMBL/GenBank/DDBJ databases">
        <title>Annotation of Pediculus humanus corporis strain USDA.</title>
        <authorList>
            <person name="Kirkness E."/>
            <person name="Hannick L."/>
            <person name="Hass B."/>
            <person name="Bruggner R."/>
            <person name="Lawson D."/>
            <person name="Bidwell S."/>
            <person name="Joardar V."/>
            <person name="Caler E."/>
            <person name="Walenz B."/>
            <person name="Inman J."/>
            <person name="Schobel S."/>
            <person name="Galinsky K."/>
            <person name="Amedeo P."/>
            <person name="Strausberg R."/>
        </authorList>
    </citation>
    <scope>NUCLEOTIDE SEQUENCE</scope>
    <source>
        <strain evidence="2">USDA</strain>
    </source>
</reference>
<feature type="compositionally biased region" description="Low complexity" evidence="1">
    <location>
        <begin position="76"/>
        <end position="95"/>
    </location>
</feature>
<dbReference type="CTD" id="8237102"/>
<dbReference type="OrthoDB" id="7670977at2759"/>
<accession>E0W3L7</accession>
<reference evidence="2" key="2">
    <citation type="submission" date="2007-04" db="EMBL/GenBank/DDBJ databases">
        <title>The genome of the human body louse.</title>
        <authorList>
            <consortium name="The Human Body Louse Genome Consortium"/>
            <person name="Kirkness E."/>
            <person name="Walenz B."/>
            <person name="Hass B."/>
            <person name="Bruggner R."/>
            <person name="Strausberg R."/>
        </authorList>
    </citation>
    <scope>NUCLEOTIDE SEQUENCE</scope>
    <source>
        <strain evidence="2">USDA</strain>
    </source>
</reference>